<dbReference type="Pfam" id="PF05721">
    <property type="entry name" value="PhyH"/>
    <property type="match status" value="1"/>
</dbReference>
<dbReference type="FunFam" id="2.60.120.620:FF:000012">
    <property type="entry name" value="Phytanoyl-CoA dioxygenase, peroxisomal"/>
    <property type="match status" value="1"/>
</dbReference>
<comment type="pathway">
    <text evidence="3">Lipid metabolism; fatty acid metabolism.</text>
</comment>
<keyword evidence="8" id="KW-0560">Oxidoreductase</keyword>
<dbReference type="GO" id="GO:0046872">
    <property type="term" value="F:metal ion binding"/>
    <property type="evidence" value="ECO:0007669"/>
    <property type="project" value="UniProtKB-KW"/>
</dbReference>
<evidence type="ECO:0000256" key="1">
    <source>
        <dbReference type="ARBA" id="ARBA00001961"/>
    </source>
</evidence>
<keyword evidence="7" id="KW-0223">Dioxygenase</keyword>
<keyword evidence="5" id="KW-0479">Metal-binding</keyword>
<dbReference type="GO" id="GO:0048244">
    <property type="term" value="F:phytanoyl-CoA dioxygenase activity"/>
    <property type="evidence" value="ECO:0007669"/>
    <property type="project" value="UniProtKB-EC"/>
</dbReference>
<dbReference type="InterPro" id="IPR047128">
    <property type="entry name" value="PhyH"/>
</dbReference>
<dbReference type="GO" id="GO:0031418">
    <property type="term" value="F:L-ascorbic acid binding"/>
    <property type="evidence" value="ECO:0007669"/>
    <property type="project" value="UniProtKB-KW"/>
</dbReference>
<accession>A0A811K1T9</accession>
<evidence type="ECO:0000256" key="10">
    <source>
        <dbReference type="ARBA" id="ARBA00034809"/>
    </source>
</evidence>
<comment type="similarity">
    <text evidence="4">Belongs to the PhyH family.</text>
</comment>
<gene>
    <name evidence="13" type="ORF">BOKJ2_LOCUS2606</name>
</gene>
<keyword evidence="9" id="KW-0408">Iron</keyword>
<evidence type="ECO:0000256" key="11">
    <source>
        <dbReference type="ARBA" id="ARBA00034921"/>
    </source>
</evidence>
<evidence type="ECO:0000256" key="3">
    <source>
        <dbReference type="ARBA" id="ARBA00004872"/>
    </source>
</evidence>
<dbReference type="Gene3D" id="2.60.120.620">
    <property type="entry name" value="q2cbj1_9rhob like domain"/>
    <property type="match status" value="1"/>
</dbReference>
<name>A0A811K1T9_9BILA</name>
<dbReference type="InterPro" id="IPR008775">
    <property type="entry name" value="Phytyl_CoA_dOase-like"/>
</dbReference>
<dbReference type="EMBL" id="CAJFDH010000002">
    <property type="protein sequence ID" value="CAD5209290.1"/>
    <property type="molecule type" value="Genomic_DNA"/>
</dbReference>
<protein>
    <recommendedName>
        <fullName evidence="10">phytanoyl-CoA dioxygenase</fullName>
        <ecNumber evidence="10">1.14.11.18</ecNumber>
    </recommendedName>
    <alternativeName>
        <fullName evidence="11">Phytanic acid oxidase</fullName>
    </alternativeName>
    <alternativeName>
        <fullName evidence="12">Phytanoyl-CoA alpha-hydroxylase</fullName>
    </alternativeName>
</protein>
<proteinExistence type="inferred from homology"/>
<keyword evidence="14" id="KW-1185">Reference proteome</keyword>
<evidence type="ECO:0000256" key="5">
    <source>
        <dbReference type="ARBA" id="ARBA00022723"/>
    </source>
</evidence>
<comment type="caution">
    <text evidence="13">The sequence shown here is derived from an EMBL/GenBank/DDBJ whole genome shotgun (WGS) entry which is preliminary data.</text>
</comment>
<reference evidence="13" key="1">
    <citation type="submission" date="2020-09" db="EMBL/GenBank/DDBJ databases">
        <authorList>
            <person name="Kikuchi T."/>
        </authorList>
    </citation>
    <scope>NUCLEOTIDE SEQUENCE</scope>
    <source>
        <strain evidence="13">SH1</strain>
    </source>
</reference>
<comment type="cofactor">
    <cofactor evidence="1">
        <name>L-ascorbate</name>
        <dbReference type="ChEBI" id="CHEBI:38290"/>
    </cofactor>
</comment>
<dbReference type="PANTHER" id="PTHR21308">
    <property type="entry name" value="PHYTANOYL-COA ALPHA-HYDROXYLASE"/>
    <property type="match status" value="1"/>
</dbReference>
<evidence type="ECO:0000256" key="8">
    <source>
        <dbReference type="ARBA" id="ARBA00023002"/>
    </source>
</evidence>
<evidence type="ECO:0000256" key="7">
    <source>
        <dbReference type="ARBA" id="ARBA00022964"/>
    </source>
</evidence>
<organism evidence="13 14">
    <name type="scientific">Bursaphelenchus okinawaensis</name>
    <dbReference type="NCBI Taxonomy" id="465554"/>
    <lineage>
        <taxon>Eukaryota</taxon>
        <taxon>Metazoa</taxon>
        <taxon>Ecdysozoa</taxon>
        <taxon>Nematoda</taxon>
        <taxon>Chromadorea</taxon>
        <taxon>Rhabditida</taxon>
        <taxon>Tylenchina</taxon>
        <taxon>Tylenchomorpha</taxon>
        <taxon>Aphelenchoidea</taxon>
        <taxon>Aphelenchoididae</taxon>
        <taxon>Bursaphelenchus</taxon>
    </lineage>
</organism>
<evidence type="ECO:0000256" key="12">
    <source>
        <dbReference type="ARBA" id="ARBA00034924"/>
    </source>
</evidence>
<evidence type="ECO:0000313" key="14">
    <source>
        <dbReference type="Proteomes" id="UP000614601"/>
    </source>
</evidence>
<dbReference type="GO" id="GO:0001561">
    <property type="term" value="P:fatty acid alpha-oxidation"/>
    <property type="evidence" value="ECO:0007669"/>
    <property type="project" value="InterPro"/>
</dbReference>
<dbReference type="EMBL" id="CAJFCW020000002">
    <property type="protein sequence ID" value="CAG9088942.1"/>
    <property type="molecule type" value="Genomic_DNA"/>
</dbReference>
<keyword evidence="6" id="KW-0847">Vitamin C</keyword>
<dbReference type="PANTHER" id="PTHR21308:SF1">
    <property type="entry name" value="PHYTANOYL-COA DIOXYGENASE, PEROXISOMAL"/>
    <property type="match status" value="1"/>
</dbReference>
<evidence type="ECO:0000256" key="9">
    <source>
        <dbReference type="ARBA" id="ARBA00023004"/>
    </source>
</evidence>
<evidence type="ECO:0000256" key="2">
    <source>
        <dbReference type="ARBA" id="ARBA00001962"/>
    </source>
</evidence>
<evidence type="ECO:0000313" key="13">
    <source>
        <dbReference type="EMBL" id="CAD5209290.1"/>
    </source>
</evidence>
<dbReference type="OrthoDB" id="2328924at2759"/>
<evidence type="ECO:0000256" key="4">
    <source>
        <dbReference type="ARBA" id="ARBA00005830"/>
    </source>
</evidence>
<evidence type="ECO:0000256" key="6">
    <source>
        <dbReference type="ARBA" id="ARBA00022896"/>
    </source>
</evidence>
<dbReference type="AlphaFoldDB" id="A0A811K1T9"/>
<dbReference type="EC" id="1.14.11.18" evidence="10"/>
<comment type="cofactor">
    <cofactor evidence="2">
        <name>Fe cation</name>
        <dbReference type="ChEBI" id="CHEBI:24875"/>
    </cofactor>
</comment>
<sequence>MTDKLELTNPRYKDGRVLTREQLEFYDKNGFILIKNCVPKADLKRFNKRFLEIAAGKNVHPQITVMKGEWKDKGNIEFVVEKLQDFNVDPVLFDYCKHPHVVDVVEDLIAGDNDKIMAMHTMLINKPPDTGSLKSRHPMHQDQLYFPFGPENFICCGWTAMEAVTKQNGCLVVVPGSHKTTGKLLPHKYPEWEGGVNKAYYGVHDYDPSQPRVHVEMEAGDTVFFHPWLLHGSGANRSQGSRRAISCHYANGSRCHYFDVAGTPAEELAKEVVEMNKKRAKRMGENPDNVNFIDIWKHSGRCVNGVRANL</sequence>
<dbReference type="Proteomes" id="UP000783686">
    <property type="component" value="Unassembled WGS sequence"/>
</dbReference>
<dbReference type="SUPFAM" id="SSF51197">
    <property type="entry name" value="Clavaminate synthase-like"/>
    <property type="match status" value="1"/>
</dbReference>
<dbReference type="GO" id="GO:0005777">
    <property type="term" value="C:peroxisome"/>
    <property type="evidence" value="ECO:0007669"/>
    <property type="project" value="UniProtKB-ARBA"/>
</dbReference>
<dbReference type="Proteomes" id="UP000614601">
    <property type="component" value="Unassembled WGS sequence"/>
</dbReference>